<reference evidence="1 2" key="1">
    <citation type="journal article" date="2018" name="Nat. Ecol. Evol.">
        <title>Pezizomycetes genomes reveal the molecular basis of ectomycorrhizal truffle lifestyle.</title>
        <authorList>
            <person name="Murat C."/>
            <person name="Payen T."/>
            <person name="Noel B."/>
            <person name="Kuo A."/>
            <person name="Morin E."/>
            <person name="Chen J."/>
            <person name="Kohler A."/>
            <person name="Krizsan K."/>
            <person name="Balestrini R."/>
            <person name="Da Silva C."/>
            <person name="Montanini B."/>
            <person name="Hainaut M."/>
            <person name="Levati E."/>
            <person name="Barry K.W."/>
            <person name="Belfiori B."/>
            <person name="Cichocki N."/>
            <person name="Clum A."/>
            <person name="Dockter R.B."/>
            <person name="Fauchery L."/>
            <person name="Guy J."/>
            <person name="Iotti M."/>
            <person name="Le Tacon F."/>
            <person name="Lindquist E.A."/>
            <person name="Lipzen A."/>
            <person name="Malagnac F."/>
            <person name="Mello A."/>
            <person name="Molinier V."/>
            <person name="Miyauchi S."/>
            <person name="Poulain J."/>
            <person name="Riccioni C."/>
            <person name="Rubini A."/>
            <person name="Sitrit Y."/>
            <person name="Splivallo R."/>
            <person name="Traeger S."/>
            <person name="Wang M."/>
            <person name="Zifcakova L."/>
            <person name="Wipf D."/>
            <person name="Zambonelli A."/>
            <person name="Paolocci F."/>
            <person name="Nowrousian M."/>
            <person name="Ottonello S."/>
            <person name="Baldrian P."/>
            <person name="Spatafora J.W."/>
            <person name="Henrissat B."/>
            <person name="Nagy L.G."/>
            <person name="Aury J.M."/>
            <person name="Wincker P."/>
            <person name="Grigoriev I.V."/>
            <person name="Bonfante P."/>
            <person name="Martin F.M."/>
        </authorList>
    </citation>
    <scope>NUCLEOTIDE SEQUENCE [LARGE SCALE GENOMIC DNA]</scope>
    <source>
        <strain evidence="1 2">120613-1</strain>
    </source>
</reference>
<dbReference type="EMBL" id="ML120466">
    <property type="protein sequence ID" value="RPA92738.1"/>
    <property type="molecule type" value="Genomic_DNA"/>
</dbReference>
<gene>
    <name evidence="1" type="ORF">L873DRAFT_143805</name>
</gene>
<dbReference type="Proteomes" id="UP000276215">
    <property type="component" value="Unassembled WGS sequence"/>
</dbReference>
<name>A0A3N4J6R1_9PEZI</name>
<sequence>MPAILLSPHGWLLHEAQAWSWGLAALQTFCLGVPLPHHFMMLPDERDKRKRSLDSGPSLFIMRLEWVVSGKALFC</sequence>
<dbReference type="AlphaFoldDB" id="A0A3N4J6R1"/>
<accession>A0A3N4J6R1</accession>
<evidence type="ECO:0000313" key="1">
    <source>
        <dbReference type="EMBL" id="RPA92738.1"/>
    </source>
</evidence>
<organism evidence="1 2">
    <name type="scientific">Choiromyces venosus 120613-1</name>
    <dbReference type="NCBI Taxonomy" id="1336337"/>
    <lineage>
        <taxon>Eukaryota</taxon>
        <taxon>Fungi</taxon>
        <taxon>Dikarya</taxon>
        <taxon>Ascomycota</taxon>
        <taxon>Pezizomycotina</taxon>
        <taxon>Pezizomycetes</taxon>
        <taxon>Pezizales</taxon>
        <taxon>Tuberaceae</taxon>
        <taxon>Choiromyces</taxon>
    </lineage>
</organism>
<evidence type="ECO:0000313" key="2">
    <source>
        <dbReference type="Proteomes" id="UP000276215"/>
    </source>
</evidence>
<keyword evidence="2" id="KW-1185">Reference proteome</keyword>
<proteinExistence type="predicted"/>
<protein>
    <submittedName>
        <fullName evidence="1">Uncharacterized protein</fullName>
    </submittedName>
</protein>